<organism evidence="1 2">
    <name type="scientific">Leptospira santarosai str. CBC1416</name>
    <dbReference type="NCBI Taxonomy" id="1193059"/>
    <lineage>
        <taxon>Bacteria</taxon>
        <taxon>Pseudomonadati</taxon>
        <taxon>Spirochaetota</taxon>
        <taxon>Spirochaetia</taxon>
        <taxon>Leptospirales</taxon>
        <taxon>Leptospiraceae</taxon>
        <taxon>Leptospira</taxon>
    </lineage>
</organism>
<dbReference type="AlphaFoldDB" id="M6VQG5"/>
<dbReference type="Proteomes" id="UP000012149">
    <property type="component" value="Unassembled WGS sequence"/>
</dbReference>
<dbReference type="EMBL" id="AKWE02000122">
    <property type="protein sequence ID" value="EMO57366.1"/>
    <property type="molecule type" value="Genomic_DNA"/>
</dbReference>
<evidence type="ECO:0000313" key="2">
    <source>
        <dbReference type="Proteomes" id="UP000012149"/>
    </source>
</evidence>
<gene>
    <name evidence="1" type="ORF">LEP1GSC161_0698</name>
</gene>
<reference evidence="1 2" key="1">
    <citation type="submission" date="2013-01" db="EMBL/GenBank/DDBJ databases">
        <authorList>
            <person name="Harkins D.M."/>
            <person name="Durkin A.S."/>
            <person name="Brinkac L.M."/>
            <person name="Haft D.H."/>
            <person name="Selengut J.D."/>
            <person name="Sanka R."/>
            <person name="DePew J."/>
            <person name="Purushe J."/>
            <person name="Matthias M.A."/>
            <person name="Vinetz J.M."/>
            <person name="Sutton G.G."/>
            <person name="Nierman W.C."/>
            <person name="Fouts D.E."/>
        </authorList>
    </citation>
    <scope>NUCLEOTIDE SEQUENCE [LARGE SCALE GENOMIC DNA]</scope>
    <source>
        <strain evidence="1 2">CBC1416</strain>
    </source>
</reference>
<proteinExistence type="predicted"/>
<comment type="caution">
    <text evidence="1">The sequence shown here is derived from an EMBL/GenBank/DDBJ whole genome shotgun (WGS) entry which is preliminary data.</text>
</comment>
<evidence type="ECO:0000313" key="1">
    <source>
        <dbReference type="EMBL" id="EMO57366.1"/>
    </source>
</evidence>
<protein>
    <submittedName>
        <fullName evidence="1">Uncharacterized protein</fullName>
    </submittedName>
</protein>
<sequence>MSLLIGLCSCEKGTEAVKKELTGSKKIALSEYQKLDRKKRVEIFNQLEMSNRFELLKTILLNNGNECRIGPDGGIFFRADGSLNLSIPEGEYLNRWKIDSKGLTVYNDNTKKLTRLEDYLGKTHTTYNTVYWEEFSGGGNRYSLIFESEKTAEDGAAGYSMLGCDP</sequence>
<name>M6VQG5_9LEPT</name>
<accession>M6VQG5</accession>